<name>A0A1Q3ERT7_LENED</name>
<dbReference type="AlphaFoldDB" id="A0A1Q3ERT7"/>
<comment type="caution">
    <text evidence="1">The sequence shown here is derived from an EMBL/GenBank/DDBJ whole genome shotgun (WGS) entry which is preliminary data.</text>
</comment>
<evidence type="ECO:0000313" key="1">
    <source>
        <dbReference type="EMBL" id="GAW09921.1"/>
    </source>
</evidence>
<organism evidence="1 2">
    <name type="scientific">Lentinula edodes</name>
    <name type="common">Shiitake mushroom</name>
    <name type="synonym">Lentinus edodes</name>
    <dbReference type="NCBI Taxonomy" id="5353"/>
    <lineage>
        <taxon>Eukaryota</taxon>
        <taxon>Fungi</taxon>
        <taxon>Dikarya</taxon>
        <taxon>Basidiomycota</taxon>
        <taxon>Agaricomycotina</taxon>
        <taxon>Agaricomycetes</taxon>
        <taxon>Agaricomycetidae</taxon>
        <taxon>Agaricales</taxon>
        <taxon>Marasmiineae</taxon>
        <taxon>Omphalotaceae</taxon>
        <taxon>Lentinula</taxon>
    </lineage>
</organism>
<evidence type="ECO:0000313" key="2">
    <source>
        <dbReference type="Proteomes" id="UP000188533"/>
    </source>
</evidence>
<keyword evidence="2" id="KW-1185">Reference proteome</keyword>
<sequence length="87" mass="9743">MNAYPPTIAMNDSTMSKSSSHLNNVFESLSLVNRYTTNTSLFLGSCLPRIFLLNPTTSPTTMPPWLSVTMRLHSIKKPRQSPLELCN</sequence>
<protein>
    <submittedName>
        <fullName evidence="1">Uncharacterized protein</fullName>
    </submittedName>
</protein>
<reference evidence="1 2" key="2">
    <citation type="submission" date="2017-02" db="EMBL/GenBank/DDBJ databases">
        <title>A genome survey and senescence transcriptome analysis in Lentinula edodes.</title>
        <authorList>
            <person name="Sakamoto Y."/>
            <person name="Nakade K."/>
            <person name="Sato S."/>
            <person name="Yoshida Y."/>
            <person name="Miyazaki K."/>
            <person name="Natsume S."/>
            <person name="Konno N."/>
        </authorList>
    </citation>
    <scope>NUCLEOTIDE SEQUENCE [LARGE SCALE GENOMIC DNA]</scope>
    <source>
        <strain evidence="1 2">NBRC 111202</strain>
    </source>
</reference>
<accession>A0A1Q3ERT7</accession>
<gene>
    <name evidence="1" type="ORF">LENED_012134</name>
</gene>
<reference evidence="1 2" key="1">
    <citation type="submission" date="2016-08" db="EMBL/GenBank/DDBJ databases">
        <authorList>
            <consortium name="Lentinula edodes genome sequencing consortium"/>
            <person name="Sakamoto Y."/>
            <person name="Nakade K."/>
            <person name="Sato S."/>
            <person name="Yoshida Y."/>
            <person name="Miyazaki K."/>
            <person name="Natsume S."/>
            <person name="Konno N."/>
        </authorList>
    </citation>
    <scope>NUCLEOTIDE SEQUENCE [LARGE SCALE GENOMIC DNA]</scope>
    <source>
        <strain evidence="1 2">NBRC 111202</strain>
    </source>
</reference>
<dbReference type="EMBL" id="BDGU01001427">
    <property type="protein sequence ID" value="GAW09921.1"/>
    <property type="molecule type" value="Genomic_DNA"/>
</dbReference>
<proteinExistence type="predicted"/>
<dbReference type="Proteomes" id="UP000188533">
    <property type="component" value="Unassembled WGS sequence"/>
</dbReference>